<keyword evidence="2" id="KW-1185">Reference proteome</keyword>
<organism evidence="1 2">
    <name type="scientific">Paradevosia tibetensis</name>
    <dbReference type="NCBI Taxonomy" id="1447062"/>
    <lineage>
        <taxon>Bacteria</taxon>
        <taxon>Pseudomonadati</taxon>
        <taxon>Pseudomonadota</taxon>
        <taxon>Alphaproteobacteria</taxon>
        <taxon>Hyphomicrobiales</taxon>
        <taxon>Devosiaceae</taxon>
        <taxon>Paradevosia</taxon>
    </lineage>
</organism>
<accession>A0A5B9DSJ4</accession>
<reference evidence="1 2" key="1">
    <citation type="journal article" date="2015" name="Int. J. Syst. Evol. Microbiol.">
        <title>Youhaiella tibetensis gen. nov., sp. nov., isolated from subsurface sediment.</title>
        <authorList>
            <person name="Wang Y.X."/>
            <person name="Huang F.Q."/>
            <person name="Nogi Y."/>
            <person name="Pang S.J."/>
            <person name="Wang P.K."/>
            <person name="Lv J."/>
        </authorList>
    </citation>
    <scope>NUCLEOTIDE SEQUENCE [LARGE SCALE GENOMIC DNA]</scope>
    <source>
        <strain evidence="2">fig4</strain>
    </source>
</reference>
<dbReference type="KEGG" id="yti:FNA67_20585"/>
<dbReference type="Proteomes" id="UP000321062">
    <property type="component" value="Chromosome"/>
</dbReference>
<dbReference type="RefSeq" id="WP_049706934.1">
    <property type="nucleotide sequence ID" value="NZ_BMFM01000001.1"/>
</dbReference>
<sequence length="86" mass="9868">MGHILSRHSDIRRWAIAHAGRPRFSAGMDASGRPQRQLQITFDGRPAKSAHDWEEWLNELDRQNLALNVLDDAGVGSDFEFVKRER</sequence>
<evidence type="ECO:0000313" key="2">
    <source>
        <dbReference type="Proteomes" id="UP000321062"/>
    </source>
</evidence>
<name>A0A5B9DSJ4_9HYPH</name>
<proteinExistence type="predicted"/>
<gene>
    <name evidence="1" type="ORF">FNA67_20585</name>
</gene>
<dbReference type="OrthoDB" id="9808866at2"/>
<dbReference type="EMBL" id="CP041690">
    <property type="protein sequence ID" value="QEE22410.1"/>
    <property type="molecule type" value="Genomic_DNA"/>
</dbReference>
<protein>
    <submittedName>
        <fullName evidence="1">Uncharacterized protein</fullName>
    </submittedName>
</protein>
<evidence type="ECO:0000313" key="1">
    <source>
        <dbReference type="EMBL" id="QEE22410.1"/>
    </source>
</evidence>
<dbReference type="AlphaFoldDB" id="A0A5B9DSJ4"/>